<evidence type="ECO:0000313" key="16">
    <source>
        <dbReference type="EMBL" id="CDR36745.1"/>
    </source>
</evidence>
<feature type="compositionally biased region" description="Polar residues" evidence="13">
    <location>
        <begin position="663"/>
        <end position="678"/>
    </location>
</feature>
<dbReference type="InterPro" id="IPR029060">
    <property type="entry name" value="PIN-like_dom_sf"/>
</dbReference>
<feature type="compositionally biased region" description="Basic and acidic residues" evidence="13">
    <location>
        <begin position="537"/>
        <end position="548"/>
    </location>
</feature>
<dbReference type="CDD" id="cd09868">
    <property type="entry name" value="PIN_XPG_RAD2"/>
    <property type="match status" value="2"/>
</dbReference>
<dbReference type="PhylomeDB" id="A0A061APU0"/>
<evidence type="ECO:0000256" key="11">
    <source>
        <dbReference type="ARBA" id="ARBA00023242"/>
    </source>
</evidence>
<dbReference type="AlphaFoldDB" id="A0A061APU0"/>
<comment type="similarity">
    <text evidence="3">Belongs to the XPG/RAD2 endonuclease family. XPG subfamily.</text>
</comment>
<feature type="region of interest" description="Disordered" evidence="13">
    <location>
        <begin position="361"/>
        <end position="421"/>
    </location>
</feature>
<dbReference type="PANTHER" id="PTHR16171">
    <property type="entry name" value="DNA REPAIR PROTEIN COMPLEMENTING XP-G CELLS-RELATED"/>
    <property type="match status" value="1"/>
</dbReference>
<dbReference type="SMART" id="SM00485">
    <property type="entry name" value="XPGN"/>
    <property type="match status" value="1"/>
</dbReference>
<keyword evidence="5" id="KW-0479">Metal-binding</keyword>
<dbReference type="FunFam" id="3.40.50.1010:FF:000061">
    <property type="entry name" value="Single-stranded DNA endonuclease (Eurofung)"/>
    <property type="match status" value="1"/>
</dbReference>
<dbReference type="InterPro" id="IPR001044">
    <property type="entry name" value="XPG/Rad2_eukaryotes"/>
</dbReference>
<evidence type="ECO:0000256" key="5">
    <source>
        <dbReference type="ARBA" id="ARBA00022723"/>
    </source>
</evidence>
<sequence length="1007" mass="115919">MGVHQLWNILEPSARPVRLESLSRRKLAVDASIWIYQFLKAVRSQQGQKLHASHIVGFFRRICKLLYFGILPVFVFDGGAPQLKKEIIRNRKERRQGKRDNAEKTAQKLLALQMQKQMETANANASPKKKLENVEVDEDNTEYHYMEELTNPNALARKQSPEKKKFRGSDEYELPKIEGFTHDKHDTRLMNPDEYKDFTEQLHDELDGIDLNTIDPASAEFDALPLTTQYMVLSQLRLRSRLRMGYTKDQLENIFPESLNFSKFQIQMVQRRNYFTQRLMNVSGMSGADDILGQETRRIASEKDRAYKIQKTEGGWALSLEDDKGLNAQNPIDLDKELKRERGDPVASDYDEIEWEDIDLGPTEKKKTNQSISAMPLPPASSLPEGEGTIKSFSFSPSKSRGKKFVDMSDDHAEDDNYHSLRKIEEMELREAIEKSKRDLHKQQELEMQIIEQKSPKGDIKKTKPLEPESDKEDVEFEDIPFDFGETATSTEISSSKPQVVKPSVPKPPVFSLGSKTFSPSIPQPMTNPPPPPPKAANEERTRPEMDHLLNLTSSDSAKRKMPSKEPTPTKDAPQDNPTPVVPSWFQNSFVNPYEAKKKEQQTRKQDESIGLVSWSEAQEMLEKEEGDKQSESDNEVVVNEVINLDSDHEESQTPEESRTPKTDNSIEATKESTSVLEQPTPAPPLDYEFYESEEEQLNDILEREEEEHAEFQKDLNPHILTPSFLETEATLKKQQQKELRDADEVTVAMVREVQELLARFGIPYITAPMEAEAQCAELLRLKLVDGIITDDSDVFLFGGDRVYRNMFHEKHYVEFYSGKELEKQGLSRKKLIELAHLLGSDYTEGLKSIGPVNAMEILANFGDLEKYRDWFMDAQFDTEKQKKENQWEKTLRKKMLKNDVILDKTFPDKRIDQAYLAAEVDHDPTEFVWGDPDLDRLRDFLMETVGWSQERVDQVLVPLIRDINKKKREGTQSTLGEFYDIDSIAGVKRKKTNKRMGEARAKMRKR</sequence>
<dbReference type="PROSITE" id="PS00842">
    <property type="entry name" value="XPG_2"/>
    <property type="match status" value="1"/>
</dbReference>
<feature type="compositionally biased region" description="Pro residues" evidence="13">
    <location>
        <begin position="522"/>
        <end position="535"/>
    </location>
</feature>
<dbReference type="InterPro" id="IPR006085">
    <property type="entry name" value="XPG_DNA_repair_N"/>
</dbReference>
<accession>A0A061APU0</accession>
<feature type="compositionally biased region" description="Basic and acidic residues" evidence="13">
    <location>
        <begin position="404"/>
        <end position="421"/>
    </location>
</feature>
<dbReference type="Pfam" id="PF00867">
    <property type="entry name" value="XPG_I"/>
    <property type="match status" value="1"/>
</dbReference>
<dbReference type="GO" id="GO:0006289">
    <property type="term" value="P:nucleotide-excision repair"/>
    <property type="evidence" value="ECO:0007669"/>
    <property type="project" value="InterPro"/>
</dbReference>
<dbReference type="GO" id="GO:0003697">
    <property type="term" value="F:single-stranded DNA binding"/>
    <property type="evidence" value="ECO:0007669"/>
    <property type="project" value="InterPro"/>
</dbReference>
<comment type="cofactor">
    <cofactor evidence="1">
        <name>Mg(2+)</name>
        <dbReference type="ChEBI" id="CHEBI:18420"/>
    </cofactor>
</comment>
<dbReference type="SUPFAM" id="SSF88723">
    <property type="entry name" value="PIN domain-like"/>
    <property type="match status" value="1"/>
</dbReference>
<feature type="compositionally biased region" description="Basic and acidic residues" evidence="13">
    <location>
        <begin position="646"/>
        <end position="662"/>
    </location>
</feature>
<keyword evidence="9" id="KW-0460">Magnesium</keyword>
<feature type="compositionally biased region" description="Basic and acidic residues" evidence="13">
    <location>
        <begin position="454"/>
        <end position="469"/>
    </location>
</feature>
<dbReference type="VEuPathDB" id="FungiDB:BON22_0658"/>
<keyword evidence="8" id="KW-0378">Hydrolase</keyword>
<dbReference type="Gene3D" id="3.40.50.1010">
    <property type="entry name" value="5'-nuclease"/>
    <property type="match status" value="2"/>
</dbReference>
<dbReference type="GO" id="GO:0005634">
    <property type="term" value="C:nucleus"/>
    <property type="evidence" value="ECO:0007669"/>
    <property type="project" value="UniProtKB-SubCell"/>
</dbReference>
<dbReference type="CDD" id="cd09904">
    <property type="entry name" value="H3TH_XPG"/>
    <property type="match status" value="1"/>
</dbReference>
<keyword evidence="12" id="KW-0175">Coiled coil</keyword>
<keyword evidence="10" id="KW-0234">DNA repair</keyword>
<comment type="subcellular location">
    <subcellularLocation>
        <location evidence="2">Nucleus</location>
    </subcellularLocation>
</comment>
<protein>
    <submittedName>
        <fullName evidence="16">CYFA0S01e04104g1_1</fullName>
    </submittedName>
</protein>
<dbReference type="OrthoDB" id="31113at2759"/>
<evidence type="ECO:0000256" key="12">
    <source>
        <dbReference type="SAM" id="Coils"/>
    </source>
</evidence>
<gene>
    <name evidence="16" type="ORF">CYFA0S_01e04104g</name>
</gene>
<feature type="region of interest" description="Disordered" evidence="13">
    <location>
        <begin position="435"/>
        <end position="684"/>
    </location>
</feature>
<evidence type="ECO:0000256" key="7">
    <source>
        <dbReference type="ARBA" id="ARBA00022763"/>
    </source>
</evidence>
<dbReference type="InterPro" id="IPR008918">
    <property type="entry name" value="HhH2"/>
</dbReference>
<evidence type="ECO:0000256" key="9">
    <source>
        <dbReference type="ARBA" id="ARBA00022842"/>
    </source>
</evidence>
<dbReference type="InterPro" id="IPR036279">
    <property type="entry name" value="5-3_exonuclease_C_sf"/>
</dbReference>
<feature type="compositionally biased region" description="Basic and acidic residues" evidence="13">
    <location>
        <begin position="435"/>
        <end position="445"/>
    </location>
</feature>
<evidence type="ECO:0000259" key="15">
    <source>
        <dbReference type="SMART" id="SM00485"/>
    </source>
</evidence>
<evidence type="ECO:0000256" key="1">
    <source>
        <dbReference type="ARBA" id="ARBA00001946"/>
    </source>
</evidence>
<organism evidence="16">
    <name type="scientific">Cyberlindnera fabianii</name>
    <name type="common">Yeast</name>
    <name type="synonym">Hansenula fabianii</name>
    <dbReference type="NCBI Taxonomy" id="36022"/>
    <lineage>
        <taxon>Eukaryota</taxon>
        <taxon>Fungi</taxon>
        <taxon>Dikarya</taxon>
        <taxon>Ascomycota</taxon>
        <taxon>Saccharomycotina</taxon>
        <taxon>Saccharomycetes</taxon>
        <taxon>Phaffomycetales</taxon>
        <taxon>Phaffomycetaceae</taxon>
        <taxon>Cyberlindnera</taxon>
    </lineage>
</organism>
<keyword evidence="6" id="KW-0255">Endonuclease</keyword>
<evidence type="ECO:0000256" key="8">
    <source>
        <dbReference type="ARBA" id="ARBA00022801"/>
    </source>
</evidence>
<evidence type="ECO:0000256" key="3">
    <source>
        <dbReference type="ARBA" id="ARBA00005283"/>
    </source>
</evidence>
<feature type="compositionally biased region" description="Acidic residues" evidence="13">
    <location>
        <begin position="470"/>
        <end position="481"/>
    </location>
</feature>
<dbReference type="GO" id="GO:0016788">
    <property type="term" value="F:hydrolase activity, acting on ester bonds"/>
    <property type="evidence" value="ECO:0007669"/>
    <property type="project" value="InterPro"/>
</dbReference>
<evidence type="ECO:0000256" key="4">
    <source>
        <dbReference type="ARBA" id="ARBA00022722"/>
    </source>
</evidence>
<dbReference type="EMBL" id="LK052886">
    <property type="protein sequence ID" value="CDR36745.1"/>
    <property type="molecule type" value="Genomic_DNA"/>
</dbReference>
<dbReference type="Pfam" id="PF00752">
    <property type="entry name" value="XPG_N"/>
    <property type="match status" value="1"/>
</dbReference>
<dbReference type="PRINTS" id="PR00066">
    <property type="entry name" value="XRODRMPGMNTG"/>
</dbReference>
<evidence type="ECO:0000256" key="13">
    <source>
        <dbReference type="SAM" id="MobiDB-lite"/>
    </source>
</evidence>
<evidence type="ECO:0000256" key="2">
    <source>
        <dbReference type="ARBA" id="ARBA00004123"/>
    </source>
</evidence>
<evidence type="ECO:0000256" key="6">
    <source>
        <dbReference type="ARBA" id="ARBA00022759"/>
    </source>
</evidence>
<dbReference type="InterPro" id="IPR006084">
    <property type="entry name" value="XPG/Rad2"/>
</dbReference>
<feature type="compositionally biased region" description="Basic and acidic residues" evidence="13">
    <location>
        <begin position="621"/>
        <end position="632"/>
    </location>
</feature>
<feature type="domain" description="XPG N-terminal" evidence="15">
    <location>
        <begin position="1"/>
        <end position="98"/>
    </location>
</feature>
<evidence type="ECO:0000259" key="14">
    <source>
        <dbReference type="SMART" id="SM00484"/>
    </source>
</evidence>
<feature type="compositionally biased region" description="Basic and acidic residues" evidence="13">
    <location>
        <begin position="595"/>
        <end position="608"/>
    </location>
</feature>
<dbReference type="GO" id="GO:0046872">
    <property type="term" value="F:metal ion binding"/>
    <property type="evidence" value="ECO:0007669"/>
    <property type="project" value="UniProtKB-KW"/>
</dbReference>
<reference evidence="16" key="1">
    <citation type="journal article" date="2014" name="Genome Announc.">
        <title>Genome sequence of the yeast Cyberlindnera fabianii (Hansenula fabianii).</title>
        <authorList>
            <person name="Freel K.C."/>
            <person name="Sarilar V."/>
            <person name="Neuveglise C."/>
            <person name="Devillers H."/>
            <person name="Friedrich A."/>
            <person name="Schacherer J."/>
        </authorList>
    </citation>
    <scope>NUCLEOTIDE SEQUENCE</scope>
    <source>
        <strain evidence="16">YJS4271</strain>
    </source>
</reference>
<feature type="coiled-coil region" evidence="12">
    <location>
        <begin position="688"/>
        <end position="715"/>
    </location>
</feature>
<keyword evidence="11" id="KW-0539">Nucleus</keyword>
<dbReference type="SUPFAM" id="SSF47807">
    <property type="entry name" value="5' to 3' exonuclease, C-terminal subdomain"/>
    <property type="match status" value="1"/>
</dbReference>
<evidence type="ECO:0000256" key="10">
    <source>
        <dbReference type="ARBA" id="ARBA00023204"/>
    </source>
</evidence>
<dbReference type="Gene3D" id="1.10.150.20">
    <property type="entry name" value="5' to 3' exonuclease, C-terminal subdomain"/>
    <property type="match status" value="1"/>
</dbReference>
<proteinExistence type="inferred from homology"/>
<dbReference type="GO" id="GO:0004520">
    <property type="term" value="F:DNA endonuclease activity"/>
    <property type="evidence" value="ECO:0007669"/>
    <property type="project" value="TreeGrafter"/>
</dbReference>
<dbReference type="InterPro" id="IPR006086">
    <property type="entry name" value="XPG-I_dom"/>
</dbReference>
<feature type="compositionally biased region" description="Low complexity" evidence="13">
    <location>
        <begin position="494"/>
        <end position="504"/>
    </location>
</feature>
<name>A0A061APU0_CYBFA</name>
<feature type="domain" description="XPG-I" evidence="14">
    <location>
        <begin position="759"/>
        <end position="827"/>
    </location>
</feature>
<dbReference type="PANTHER" id="PTHR16171:SF7">
    <property type="entry name" value="DNA REPAIR PROTEIN RAD2"/>
    <property type="match status" value="1"/>
</dbReference>
<keyword evidence="7" id="KW-0227">DNA damage</keyword>
<dbReference type="SMART" id="SM00279">
    <property type="entry name" value="HhH2"/>
    <property type="match status" value="1"/>
</dbReference>
<dbReference type="InterPro" id="IPR019974">
    <property type="entry name" value="XPG_CS"/>
</dbReference>
<dbReference type="SMART" id="SM00484">
    <property type="entry name" value="XPGI"/>
    <property type="match status" value="1"/>
</dbReference>
<keyword evidence="4" id="KW-0540">Nuclease</keyword>
<dbReference type="PRINTS" id="PR00853">
    <property type="entry name" value="XPGRADSUPER"/>
</dbReference>